<proteinExistence type="predicted"/>
<feature type="non-terminal residue" evidence="2">
    <location>
        <position position="158"/>
    </location>
</feature>
<feature type="compositionally biased region" description="Basic and acidic residues" evidence="1">
    <location>
        <begin position="136"/>
        <end position="152"/>
    </location>
</feature>
<evidence type="ECO:0000256" key="1">
    <source>
        <dbReference type="SAM" id="MobiDB-lite"/>
    </source>
</evidence>
<evidence type="ECO:0000313" key="2">
    <source>
        <dbReference type="EMBL" id="KMS94037.1"/>
    </source>
</evidence>
<sequence>VKRTDASNYNEKLQELHDQMSKLQIEKELVNKAHEDAKQRLLAERNAINGDVRLRQSLENSLQMAKKTVARFQSQLVQYEKNKKTAVKRRADLEEQLRQLEAQRSRDRFQEDQERSQQLQKLKIRSMEQSEQVQEAQREADQARRQLEHCREAVNQNN</sequence>
<accession>A0A0J8B2G3</accession>
<keyword evidence="3" id="KW-1185">Reference proteome</keyword>
<dbReference type="EMBL" id="KQ096664">
    <property type="protein sequence ID" value="KMS94037.1"/>
    <property type="molecule type" value="Genomic_DNA"/>
</dbReference>
<dbReference type="Gramene" id="KMS94037">
    <property type="protein sequence ID" value="KMS94037"/>
    <property type="gene ID" value="BVRB_025430"/>
</dbReference>
<feature type="non-terminal residue" evidence="2">
    <location>
        <position position="1"/>
    </location>
</feature>
<feature type="region of interest" description="Disordered" evidence="1">
    <location>
        <begin position="124"/>
        <end position="158"/>
    </location>
</feature>
<reference evidence="2 3" key="1">
    <citation type="journal article" date="2014" name="Nature">
        <title>The genome of the recently domesticated crop plant sugar beet (Beta vulgaris).</title>
        <authorList>
            <person name="Dohm J.C."/>
            <person name="Minoche A.E."/>
            <person name="Holtgrawe D."/>
            <person name="Capella-Gutierrez S."/>
            <person name="Zakrzewski F."/>
            <person name="Tafer H."/>
            <person name="Rupp O."/>
            <person name="Sorensen T.R."/>
            <person name="Stracke R."/>
            <person name="Reinhardt R."/>
            <person name="Goesmann A."/>
            <person name="Kraft T."/>
            <person name="Schulz B."/>
            <person name="Stadler P.F."/>
            <person name="Schmidt T."/>
            <person name="Gabaldon T."/>
            <person name="Lehrach H."/>
            <person name="Weisshaar B."/>
            <person name="Himmelbauer H."/>
        </authorList>
    </citation>
    <scope>NUCLEOTIDE SEQUENCE [LARGE SCALE GENOMIC DNA]</scope>
    <source>
        <tissue evidence="2">Taproot</tissue>
    </source>
</reference>
<gene>
    <name evidence="2" type="ORF">BVRB_025430</name>
</gene>
<protein>
    <submittedName>
        <fullName evidence="2">Uncharacterized protein</fullName>
    </submittedName>
</protein>
<organism evidence="2 3">
    <name type="scientific">Beta vulgaris subsp. vulgaris</name>
    <name type="common">Beet</name>
    <dbReference type="NCBI Taxonomy" id="3555"/>
    <lineage>
        <taxon>Eukaryota</taxon>
        <taxon>Viridiplantae</taxon>
        <taxon>Streptophyta</taxon>
        <taxon>Embryophyta</taxon>
        <taxon>Tracheophyta</taxon>
        <taxon>Spermatophyta</taxon>
        <taxon>Magnoliopsida</taxon>
        <taxon>eudicotyledons</taxon>
        <taxon>Gunneridae</taxon>
        <taxon>Pentapetalae</taxon>
        <taxon>Caryophyllales</taxon>
        <taxon>Chenopodiaceae</taxon>
        <taxon>Betoideae</taxon>
        <taxon>Beta</taxon>
    </lineage>
</organism>
<dbReference type="Proteomes" id="UP000035740">
    <property type="component" value="Unassembled WGS sequence"/>
</dbReference>
<name>A0A0J8B2G3_BETVV</name>
<evidence type="ECO:0000313" key="3">
    <source>
        <dbReference type="Proteomes" id="UP000035740"/>
    </source>
</evidence>
<dbReference type="AlphaFoldDB" id="A0A0J8B2G3"/>